<sequence>MEVAHLRGSTEIARVSASFTFPSLPKSVGPTTTRGYNTRTNEISLSLTFWLQKPVSPARAHRDVGQVGYVRVEGGSKKGRMIEIEMGLEELPWALVASIMMKLDMGSICSVASTSSSLRCSARQILSFIPTFELLDIAPSVELLRPLLPPNPHLTSLSLDCTRLDDSAISFLLKPSLLHLSLHNCSDFTGSLLSEIGSRCPLLSSLYLGSLAEKPGRAIHINHLAQFLSGCSHLQVLVLMFDVSLFLRHNFAPVWASASPKLTSLEIGYISSVTVTELLSPNLRSHSHPILPNIQKLCLNVDYITDAMVSTISKALVLLTHLDLQDAPLIEPRVTFDLTNAGLQQINQFGRLKHLSLVRSQEFLITYFRRVNDLGLLLMADKCAHMESICLGGFCRVTDTGFKTILHSCSRLCKLKVTHGTHLTDLVFHDISATSLTLTHVSLRRCNLLTNHAVFSLASNKELKILDLRDCRSLGDVALHAIGTLPRLKILLLDGSDITDAGLLHLRPSVIGSLHALSLRGCKRLTDKCITALFNGCCVLELRELDLSNLPNLSDNGVLLLAKSRIPFFELRMRQCPLIGDTSVMALASMLVDEAKHGSSLRLLDLYNCGGITPLAFRWLKKPYFPRLKWLGVTGSVNRDIVDALGRSRPFLHVACHGEELGANPYDNSDGLYTHDYDDVDEFEQWLHEADVDSDYEEMDEAENNEE</sequence>
<dbReference type="InterPro" id="IPR032675">
    <property type="entry name" value="LRR_dom_sf"/>
</dbReference>
<evidence type="ECO:0000259" key="1">
    <source>
        <dbReference type="Pfam" id="PF25372"/>
    </source>
</evidence>
<dbReference type="Pfam" id="PF25372">
    <property type="entry name" value="DUF7885"/>
    <property type="match status" value="1"/>
</dbReference>
<dbReference type="GO" id="GO:0031146">
    <property type="term" value="P:SCF-dependent proteasomal ubiquitin-dependent protein catabolic process"/>
    <property type="evidence" value="ECO:0007669"/>
    <property type="project" value="TreeGrafter"/>
</dbReference>
<dbReference type="InterPro" id="IPR057207">
    <property type="entry name" value="FBXL15_LRR"/>
</dbReference>
<accession>A0AAN9S842</accession>
<dbReference type="FunFam" id="3.80.10.10:FF:000494">
    <property type="entry name" value="F-box/LRR-repeat protein 10 isoform A"/>
    <property type="match status" value="1"/>
</dbReference>
<protein>
    <recommendedName>
        <fullName evidence="1">F-box/LRR-repeat protein 15-like leucin rich repeat domain-containing protein</fullName>
    </recommendedName>
</protein>
<dbReference type="InterPro" id="IPR006553">
    <property type="entry name" value="Leu-rich_rpt_Cys-con_subtyp"/>
</dbReference>
<dbReference type="Proteomes" id="UP001386955">
    <property type="component" value="Unassembled WGS sequence"/>
</dbReference>
<reference evidence="2 3" key="1">
    <citation type="submission" date="2024-01" db="EMBL/GenBank/DDBJ databases">
        <title>The genomes of 5 underutilized Papilionoideae crops provide insights into root nodulation and disease resistanc.</title>
        <authorList>
            <person name="Jiang F."/>
        </authorList>
    </citation>
    <scope>NUCLEOTIDE SEQUENCE [LARGE SCALE GENOMIC DNA]</scope>
    <source>
        <strain evidence="2">DUOXIRENSHENG_FW03</strain>
        <tissue evidence="2">Leaves</tissue>
    </source>
</reference>
<keyword evidence="3" id="KW-1185">Reference proteome</keyword>
<evidence type="ECO:0000313" key="3">
    <source>
        <dbReference type="Proteomes" id="UP001386955"/>
    </source>
</evidence>
<dbReference type="PANTHER" id="PTHR13318">
    <property type="entry name" value="PARTNER OF PAIRED, ISOFORM B-RELATED"/>
    <property type="match status" value="1"/>
</dbReference>
<feature type="domain" description="F-box/LRR-repeat protein 15-like leucin rich repeat" evidence="1">
    <location>
        <begin position="134"/>
        <end position="662"/>
    </location>
</feature>
<dbReference type="SUPFAM" id="SSF52047">
    <property type="entry name" value="RNI-like"/>
    <property type="match status" value="2"/>
</dbReference>
<organism evidence="2 3">
    <name type="scientific">Psophocarpus tetragonolobus</name>
    <name type="common">Winged bean</name>
    <name type="synonym">Dolichos tetragonolobus</name>
    <dbReference type="NCBI Taxonomy" id="3891"/>
    <lineage>
        <taxon>Eukaryota</taxon>
        <taxon>Viridiplantae</taxon>
        <taxon>Streptophyta</taxon>
        <taxon>Embryophyta</taxon>
        <taxon>Tracheophyta</taxon>
        <taxon>Spermatophyta</taxon>
        <taxon>Magnoliopsida</taxon>
        <taxon>eudicotyledons</taxon>
        <taxon>Gunneridae</taxon>
        <taxon>Pentapetalae</taxon>
        <taxon>rosids</taxon>
        <taxon>fabids</taxon>
        <taxon>Fabales</taxon>
        <taxon>Fabaceae</taxon>
        <taxon>Papilionoideae</taxon>
        <taxon>50 kb inversion clade</taxon>
        <taxon>NPAAA clade</taxon>
        <taxon>indigoferoid/millettioid clade</taxon>
        <taxon>Phaseoleae</taxon>
        <taxon>Psophocarpus</taxon>
    </lineage>
</organism>
<dbReference type="AlphaFoldDB" id="A0AAN9S842"/>
<dbReference type="PANTHER" id="PTHR13318:SF86">
    <property type="entry name" value="F-BOX_LRR-REPEAT PROTEIN 10"/>
    <property type="match status" value="1"/>
</dbReference>
<dbReference type="EMBL" id="JAYMYS010000005">
    <property type="protein sequence ID" value="KAK7390795.1"/>
    <property type="molecule type" value="Genomic_DNA"/>
</dbReference>
<evidence type="ECO:0000313" key="2">
    <source>
        <dbReference type="EMBL" id="KAK7390795.1"/>
    </source>
</evidence>
<dbReference type="Gene3D" id="3.80.10.10">
    <property type="entry name" value="Ribonuclease Inhibitor"/>
    <property type="match status" value="4"/>
</dbReference>
<name>A0AAN9S842_PSOTE</name>
<proteinExistence type="predicted"/>
<comment type="caution">
    <text evidence="2">The sequence shown here is derived from an EMBL/GenBank/DDBJ whole genome shotgun (WGS) entry which is preliminary data.</text>
</comment>
<gene>
    <name evidence="2" type="ORF">VNO78_18876</name>
</gene>
<dbReference type="SMART" id="SM00367">
    <property type="entry name" value="LRR_CC"/>
    <property type="match status" value="8"/>
</dbReference>
<dbReference type="GO" id="GO:0019005">
    <property type="term" value="C:SCF ubiquitin ligase complex"/>
    <property type="evidence" value="ECO:0007669"/>
    <property type="project" value="TreeGrafter"/>
</dbReference>